<keyword evidence="2" id="KW-1185">Reference proteome</keyword>
<organism evidence="1 2">
    <name type="scientific">Araneus ventricosus</name>
    <name type="common">Orbweaver spider</name>
    <name type="synonym">Epeira ventricosa</name>
    <dbReference type="NCBI Taxonomy" id="182803"/>
    <lineage>
        <taxon>Eukaryota</taxon>
        <taxon>Metazoa</taxon>
        <taxon>Ecdysozoa</taxon>
        <taxon>Arthropoda</taxon>
        <taxon>Chelicerata</taxon>
        <taxon>Arachnida</taxon>
        <taxon>Araneae</taxon>
        <taxon>Araneomorphae</taxon>
        <taxon>Entelegynae</taxon>
        <taxon>Araneoidea</taxon>
        <taxon>Araneidae</taxon>
        <taxon>Araneus</taxon>
    </lineage>
</organism>
<proteinExistence type="predicted"/>
<protein>
    <submittedName>
        <fullName evidence="1">Uncharacterized protein</fullName>
    </submittedName>
</protein>
<sequence>KDSSQQGKTSHLRLQYFELVTVALHFVQTERVADWNVQLNCVEAMLPMFHAASHLSDDKAFQDMDVLEKNVS</sequence>
<evidence type="ECO:0000313" key="2">
    <source>
        <dbReference type="Proteomes" id="UP000499080"/>
    </source>
</evidence>
<dbReference type="EMBL" id="BGPR01151767">
    <property type="protein sequence ID" value="GBL60785.1"/>
    <property type="molecule type" value="Genomic_DNA"/>
</dbReference>
<reference evidence="1 2" key="1">
    <citation type="journal article" date="2019" name="Sci. Rep.">
        <title>Orb-weaving spider Araneus ventricosus genome elucidates the spidroin gene catalogue.</title>
        <authorList>
            <person name="Kono N."/>
            <person name="Nakamura H."/>
            <person name="Ohtoshi R."/>
            <person name="Moran D.A.P."/>
            <person name="Shinohara A."/>
            <person name="Yoshida Y."/>
            <person name="Fujiwara M."/>
            <person name="Mori M."/>
            <person name="Tomita M."/>
            <person name="Arakawa K."/>
        </authorList>
    </citation>
    <scope>NUCLEOTIDE SEQUENCE [LARGE SCALE GENOMIC DNA]</scope>
</reference>
<dbReference type="AlphaFoldDB" id="A0A4Y1ZPN6"/>
<name>A0A4Y1ZPN6_ARAVE</name>
<comment type="caution">
    <text evidence="1">The sequence shown here is derived from an EMBL/GenBank/DDBJ whole genome shotgun (WGS) entry which is preliminary data.</text>
</comment>
<feature type="non-terminal residue" evidence="1">
    <location>
        <position position="1"/>
    </location>
</feature>
<dbReference type="Proteomes" id="UP000499080">
    <property type="component" value="Unassembled WGS sequence"/>
</dbReference>
<evidence type="ECO:0000313" key="1">
    <source>
        <dbReference type="EMBL" id="GBL60785.1"/>
    </source>
</evidence>
<gene>
    <name evidence="1" type="ORF">AVEN_146245_1</name>
</gene>
<accession>A0A4Y1ZPN6</accession>